<dbReference type="EMBL" id="LR134350">
    <property type="protein sequence ID" value="VEG28920.1"/>
    <property type="molecule type" value="Genomic_DNA"/>
</dbReference>
<feature type="compositionally biased region" description="Basic and acidic residues" evidence="1">
    <location>
        <begin position="113"/>
        <end position="126"/>
    </location>
</feature>
<protein>
    <submittedName>
        <fullName evidence="2">Uncharacterized protein</fullName>
    </submittedName>
</protein>
<gene>
    <name evidence="2" type="ORF">NCTC11636_01788</name>
</gene>
<dbReference type="Proteomes" id="UP000266895">
    <property type="component" value="Chromosome"/>
</dbReference>
<feature type="compositionally biased region" description="Pro residues" evidence="1">
    <location>
        <begin position="1"/>
        <end position="17"/>
    </location>
</feature>
<dbReference type="AlphaFoldDB" id="A0A448HHZ6"/>
<evidence type="ECO:0000313" key="3">
    <source>
        <dbReference type="Proteomes" id="UP000266895"/>
    </source>
</evidence>
<feature type="region of interest" description="Disordered" evidence="1">
    <location>
        <begin position="1"/>
        <end position="22"/>
    </location>
</feature>
<evidence type="ECO:0000313" key="2">
    <source>
        <dbReference type="EMBL" id="VEG28920.1"/>
    </source>
</evidence>
<keyword evidence="3" id="KW-1185">Reference proteome</keyword>
<reference evidence="2 3" key="1">
    <citation type="submission" date="2018-12" db="EMBL/GenBank/DDBJ databases">
        <authorList>
            <consortium name="Pathogen Informatics"/>
        </authorList>
    </citation>
    <scope>NUCLEOTIDE SEQUENCE [LARGE SCALE GENOMIC DNA]</scope>
    <source>
        <strain evidence="2 3">NCTC11636</strain>
    </source>
</reference>
<name>A0A448HHZ6_9ACTO</name>
<organism evidence="2 3">
    <name type="scientific">Actinomyces howellii</name>
    <dbReference type="NCBI Taxonomy" id="52771"/>
    <lineage>
        <taxon>Bacteria</taxon>
        <taxon>Bacillati</taxon>
        <taxon>Actinomycetota</taxon>
        <taxon>Actinomycetes</taxon>
        <taxon>Actinomycetales</taxon>
        <taxon>Actinomycetaceae</taxon>
        <taxon>Actinomyces</taxon>
    </lineage>
</organism>
<feature type="region of interest" description="Disordered" evidence="1">
    <location>
        <begin position="101"/>
        <end position="126"/>
    </location>
</feature>
<proteinExistence type="predicted"/>
<accession>A0A448HHZ6</accession>
<dbReference type="RefSeq" id="WP_126382811.1">
    <property type="nucleotide sequence ID" value="NZ_LR134350.1"/>
</dbReference>
<dbReference type="KEGG" id="ahw:NCTC11636_01788"/>
<evidence type="ECO:0000256" key="1">
    <source>
        <dbReference type="SAM" id="MobiDB-lite"/>
    </source>
</evidence>
<dbReference type="OrthoDB" id="3257814at2"/>
<sequence length="126" mass="13849">MTGPEPSPRPNPPPVAPPEDDDEAYNLKKFALRDVREELSYAKDELGVDDAVETGTAKSAKLTDGLGAHGHIWHSTLSETTRTELVGIIDAITGQVSRSYDDVDDDWNAEPDYVDKDDPRAKWGVE</sequence>